<dbReference type="Proteomes" id="UP000439903">
    <property type="component" value="Unassembled WGS sequence"/>
</dbReference>
<gene>
    <name evidence="2" type="ORF">F8M41_006326</name>
    <name evidence="1" type="ORF">F8M41_018232</name>
</gene>
<proteinExistence type="predicted"/>
<dbReference type="EMBL" id="WTPW01000163">
    <property type="protein sequence ID" value="KAF0540707.1"/>
    <property type="molecule type" value="Genomic_DNA"/>
</dbReference>
<evidence type="ECO:0000313" key="3">
    <source>
        <dbReference type="Proteomes" id="UP000439903"/>
    </source>
</evidence>
<dbReference type="AlphaFoldDB" id="A0A8H3ZZK9"/>
<reference evidence="1 3" key="1">
    <citation type="journal article" date="2019" name="Environ. Microbiol.">
        <title>At the nexus of three kingdoms: the genome of the mycorrhizal fungus Gigaspora margarita provides insights into plant, endobacterial and fungal interactions.</title>
        <authorList>
            <person name="Venice F."/>
            <person name="Ghignone S."/>
            <person name="Salvioli di Fossalunga A."/>
            <person name="Amselem J."/>
            <person name="Novero M."/>
            <person name="Xianan X."/>
            <person name="Sedzielewska Toro K."/>
            <person name="Morin E."/>
            <person name="Lipzen A."/>
            <person name="Grigoriev I.V."/>
            <person name="Henrissat B."/>
            <person name="Martin F.M."/>
            <person name="Bonfante P."/>
        </authorList>
    </citation>
    <scope>NUCLEOTIDE SEQUENCE [LARGE SCALE GENOMIC DNA]</scope>
    <source>
        <strain evidence="1 3">BEG34</strain>
    </source>
</reference>
<accession>A0A8H3ZZK9</accession>
<organism evidence="1 3">
    <name type="scientific">Gigaspora margarita</name>
    <dbReference type="NCBI Taxonomy" id="4874"/>
    <lineage>
        <taxon>Eukaryota</taxon>
        <taxon>Fungi</taxon>
        <taxon>Fungi incertae sedis</taxon>
        <taxon>Mucoromycota</taxon>
        <taxon>Glomeromycotina</taxon>
        <taxon>Glomeromycetes</taxon>
        <taxon>Diversisporales</taxon>
        <taxon>Gigasporaceae</taxon>
        <taxon>Gigaspora</taxon>
    </lineage>
</organism>
<comment type="caution">
    <text evidence="1">The sequence shown here is derived from an EMBL/GenBank/DDBJ whole genome shotgun (WGS) entry which is preliminary data.</text>
</comment>
<name>A0A8H3ZZK9_GIGMA</name>
<evidence type="ECO:0000313" key="1">
    <source>
        <dbReference type="EMBL" id="KAF0332935.1"/>
    </source>
</evidence>
<keyword evidence="3" id="KW-1185">Reference proteome</keyword>
<evidence type="ECO:0000313" key="2">
    <source>
        <dbReference type="EMBL" id="KAF0540707.1"/>
    </source>
</evidence>
<sequence>MSVGNFTETFTAITQDFQTRITQILNHYQNFKPKSESYLEQHKKYKNNSFSNDEDFMSDKLLEINKLFYETIAELNEEKISKFILITS</sequence>
<dbReference type="EMBL" id="WTPW01004351">
    <property type="protein sequence ID" value="KAF0332935.1"/>
    <property type="molecule type" value="Genomic_DNA"/>
</dbReference>
<protein>
    <submittedName>
        <fullName evidence="1">Uncharacterized protein</fullName>
    </submittedName>
</protein>